<keyword evidence="3" id="KW-0472">Membrane</keyword>
<comment type="caution">
    <text evidence="5">The sequence shown here is derived from an EMBL/GenBank/DDBJ whole genome shotgun (WGS) entry which is preliminary data.</text>
</comment>
<dbReference type="Pfam" id="PF12349">
    <property type="entry name" value="Sterol-sensing"/>
    <property type="match status" value="1"/>
</dbReference>
<evidence type="ECO:0000256" key="3">
    <source>
        <dbReference type="SAM" id="Phobius"/>
    </source>
</evidence>
<evidence type="ECO:0000259" key="4">
    <source>
        <dbReference type="PROSITE" id="PS50156"/>
    </source>
</evidence>
<sequence>MSGALLSASARSASFLMSKTKSMTSLNEAPNQPEEEEVETTTMSPPQEITTTSNTPPPTKQTPAKALQLFYAIGTFVSSRPKLTITIALAISILCAGGMAKLNTENRPEELWVPQNTLAEEEGNAFLSFFPPTSRFQSVIVSGGADSGGADDKNVLTKDNLVKIMEMHQSIQTTNSTYEGQNYTFASSSFGAQDVISPLKVWNYDLDKLQSDDDVMATLNTYGKEPKDFESVFGAPKFDDNGALIKWEESVFLASVESAQVENNGGRLNFAYLSSRSFSDEFGGEITGDLVFVQISYVIAFLFVGLRWSWAMSLAAIFLVALSTVAGFGVASLFGLLYGPVHSVLPFVLLGIGVDDCFVIANAFDREREGVSRASEDDTSLIKRGARALSRAGASITVTSLTDLVAFAISSSSALPALASFCAFASINILFLWMLAATFFVACMFIDEKRQRDNRRDCLCCFTRKVDEVEDTGSKEGFFRGKMFTLVFFSVLFGLGVYGTIKLPVEDSARNFIPVDSYIKDFSEAADTYFPSSGEALYITFTNGEEIYKSREGLATLDTRLRGLSEEPPYIAEPNDYNYQNVMAGLKDYLATDGASIGVVTGGDGWPTNYEDFVATLRSYAQFMGPGAKYAQDIALSSDGSELEALRVKAEYVRLTKTYRGEVLDDASRQIDAMDATRSMISSWTDLAPAFPYSATFIAIEGFKIINTELYRNVGLAIAAVGIIVLITVANIVTAMLITVNVAFCIIEILGAMFALGLVIDSVSVINIVLAVGLSIDYSAHIGHCFMVKGGTDNDARATESLADIGASVLNGAMSTFLAVAVLLFSKSYVFRTLAIQFALTVTLGVLHGLILLPVLLALFGPKPFASAEPIKEVSEGEDPVVKKESISPMNTAHETQHEVEQVGEDAFEENTA</sequence>
<feature type="transmembrane region" description="Helical" evidence="3">
    <location>
        <begin position="483"/>
        <end position="501"/>
    </location>
</feature>
<feature type="transmembrane region" description="Helical" evidence="3">
    <location>
        <begin position="838"/>
        <end position="860"/>
    </location>
</feature>
<feature type="transmembrane region" description="Helical" evidence="3">
    <location>
        <begin position="290"/>
        <end position="308"/>
    </location>
</feature>
<evidence type="ECO:0000256" key="1">
    <source>
        <dbReference type="ARBA" id="ARBA00005585"/>
    </source>
</evidence>
<dbReference type="PANTHER" id="PTHR10796">
    <property type="entry name" value="PATCHED-RELATED"/>
    <property type="match status" value="1"/>
</dbReference>
<dbReference type="PANTHER" id="PTHR10796:SF92">
    <property type="entry name" value="PATCHED-RELATED, ISOFORM A"/>
    <property type="match status" value="1"/>
</dbReference>
<feature type="compositionally biased region" description="Polar residues" evidence="2">
    <location>
        <begin position="19"/>
        <end position="30"/>
    </location>
</feature>
<keyword evidence="3" id="KW-1133">Transmembrane helix</keyword>
<dbReference type="InterPro" id="IPR000731">
    <property type="entry name" value="SSD"/>
</dbReference>
<dbReference type="SUPFAM" id="SSF82866">
    <property type="entry name" value="Multidrug efflux transporter AcrB transmembrane domain"/>
    <property type="match status" value="2"/>
</dbReference>
<evidence type="ECO:0000313" key="6">
    <source>
        <dbReference type="Proteomes" id="UP001224775"/>
    </source>
</evidence>
<feature type="transmembrane region" description="Helical" evidence="3">
    <location>
        <begin position="392"/>
        <end position="411"/>
    </location>
</feature>
<feature type="compositionally biased region" description="Basic and acidic residues" evidence="2">
    <location>
        <begin position="875"/>
        <end position="886"/>
    </location>
</feature>
<feature type="transmembrane region" description="Helical" evidence="3">
    <location>
        <begin position="805"/>
        <end position="826"/>
    </location>
</feature>
<feature type="region of interest" description="Disordered" evidence="2">
    <location>
        <begin position="19"/>
        <end position="62"/>
    </location>
</feature>
<feature type="transmembrane region" description="Helical" evidence="3">
    <location>
        <begin position="344"/>
        <end position="364"/>
    </location>
</feature>
<protein>
    <submittedName>
        <fullName evidence="5">Patched family protein</fullName>
    </submittedName>
</protein>
<dbReference type="Proteomes" id="UP001224775">
    <property type="component" value="Unassembled WGS sequence"/>
</dbReference>
<feature type="compositionally biased region" description="Acidic residues" evidence="2">
    <location>
        <begin position="902"/>
        <end position="913"/>
    </location>
</feature>
<gene>
    <name evidence="5" type="ORF">QTG54_002506</name>
</gene>
<comment type="similarity">
    <text evidence="1">Belongs to the patched family.</text>
</comment>
<feature type="compositionally biased region" description="Polar residues" evidence="2">
    <location>
        <begin position="43"/>
        <end position="54"/>
    </location>
</feature>
<feature type="transmembrane region" description="Helical" evidence="3">
    <location>
        <begin position="315"/>
        <end position="338"/>
    </location>
</feature>
<proteinExistence type="inferred from homology"/>
<dbReference type="AlphaFoldDB" id="A0AAD9DHB1"/>
<dbReference type="GO" id="GO:0016020">
    <property type="term" value="C:membrane"/>
    <property type="evidence" value="ECO:0007669"/>
    <property type="project" value="TreeGrafter"/>
</dbReference>
<keyword evidence="6" id="KW-1185">Reference proteome</keyword>
<dbReference type="InterPro" id="IPR053958">
    <property type="entry name" value="HMGCR/SNAP/NPC1-like_SSD"/>
</dbReference>
<dbReference type="PROSITE" id="PS50156">
    <property type="entry name" value="SSD"/>
    <property type="match status" value="1"/>
</dbReference>
<organism evidence="5 6">
    <name type="scientific">Skeletonema marinoi</name>
    <dbReference type="NCBI Taxonomy" id="267567"/>
    <lineage>
        <taxon>Eukaryota</taxon>
        <taxon>Sar</taxon>
        <taxon>Stramenopiles</taxon>
        <taxon>Ochrophyta</taxon>
        <taxon>Bacillariophyta</taxon>
        <taxon>Coscinodiscophyceae</taxon>
        <taxon>Thalassiosirophycidae</taxon>
        <taxon>Thalassiosirales</taxon>
        <taxon>Skeletonemataceae</taxon>
        <taxon>Skeletonema</taxon>
        <taxon>Skeletonema marinoi-dohrnii complex</taxon>
    </lineage>
</organism>
<accession>A0AAD9DHB1</accession>
<evidence type="ECO:0000256" key="2">
    <source>
        <dbReference type="SAM" id="MobiDB-lite"/>
    </source>
</evidence>
<reference evidence="5" key="1">
    <citation type="submission" date="2023-06" db="EMBL/GenBank/DDBJ databases">
        <title>Survivors Of The Sea: Transcriptome response of Skeletonema marinoi to long-term dormancy.</title>
        <authorList>
            <person name="Pinder M.I.M."/>
            <person name="Kourtchenko O."/>
            <person name="Robertson E.K."/>
            <person name="Larsson T."/>
            <person name="Maumus F."/>
            <person name="Osuna-Cruz C.M."/>
            <person name="Vancaester E."/>
            <person name="Stenow R."/>
            <person name="Vandepoele K."/>
            <person name="Ploug H."/>
            <person name="Bruchert V."/>
            <person name="Godhe A."/>
            <person name="Topel M."/>
        </authorList>
    </citation>
    <scope>NUCLEOTIDE SEQUENCE</scope>
    <source>
        <strain evidence="5">R05AC</strain>
    </source>
</reference>
<feature type="region of interest" description="Disordered" evidence="2">
    <location>
        <begin position="875"/>
        <end position="913"/>
    </location>
</feature>
<keyword evidence="3" id="KW-0812">Transmembrane</keyword>
<dbReference type="Gene3D" id="1.20.1640.10">
    <property type="entry name" value="Multidrug efflux transporter AcrB transmembrane domain"/>
    <property type="match status" value="2"/>
</dbReference>
<evidence type="ECO:0000313" key="5">
    <source>
        <dbReference type="EMBL" id="KAK1747162.1"/>
    </source>
</evidence>
<name>A0AAD9DHB1_9STRA</name>
<feature type="transmembrane region" description="Helical" evidence="3">
    <location>
        <begin position="417"/>
        <end position="446"/>
    </location>
</feature>
<dbReference type="EMBL" id="JATAAI010000003">
    <property type="protein sequence ID" value="KAK1747162.1"/>
    <property type="molecule type" value="Genomic_DNA"/>
</dbReference>
<dbReference type="InterPro" id="IPR051697">
    <property type="entry name" value="Patched_domain-protein"/>
</dbReference>
<feature type="domain" description="SSD" evidence="4">
    <location>
        <begin position="310"/>
        <end position="446"/>
    </location>
</feature>
<feature type="transmembrane region" description="Helical" evidence="3">
    <location>
        <begin position="714"/>
        <end position="747"/>
    </location>
</feature>